<sequence>MGLYSENFHWYFTLSVRTLLISFIFSIPIFLLLAFLLFRYVRRRSGQLVVDDEEPRGQIRQGDDHEFVISTKEHLGLDAKTISALPIFMFKLSLLKNNVKKLNNYMESECSICLGCYEDEEIVKMMPKCHHGFHSPCLDKWLGNCSTRPICRSSG</sequence>
<dbReference type="SUPFAM" id="SSF57850">
    <property type="entry name" value="RING/U-box"/>
    <property type="match status" value="1"/>
</dbReference>
<dbReference type="Gene3D" id="3.30.40.10">
    <property type="entry name" value="Zinc/RING finger domain, C3HC4 (zinc finger)"/>
    <property type="match status" value="1"/>
</dbReference>
<dbReference type="InterPro" id="IPR045899">
    <property type="entry name" value="ATL71-like"/>
</dbReference>
<evidence type="ECO:0000313" key="4">
    <source>
        <dbReference type="EMBL" id="KAK4376109.1"/>
    </source>
</evidence>
<dbReference type="GO" id="GO:0008270">
    <property type="term" value="F:zinc ion binding"/>
    <property type="evidence" value="ECO:0007669"/>
    <property type="project" value="UniProtKB-KW"/>
</dbReference>
<keyword evidence="2" id="KW-0472">Membrane</keyword>
<keyword evidence="2" id="KW-0812">Transmembrane</keyword>
<comment type="caution">
    <text evidence="4">The sequence shown here is derived from an EMBL/GenBank/DDBJ whole genome shotgun (WGS) entry which is preliminary data.</text>
</comment>
<keyword evidence="1" id="KW-0863">Zinc-finger</keyword>
<evidence type="ECO:0000256" key="2">
    <source>
        <dbReference type="SAM" id="Phobius"/>
    </source>
</evidence>
<dbReference type="PANTHER" id="PTHR46719:SF7">
    <property type="entry name" value="RING-H2 FINGER PROTEIN ATL71-RELATED"/>
    <property type="match status" value="1"/>
</dbReference>
<evidence type="ECO:0000313" key="5">
    <source>
        <dbReference type="Proteomes" id="UP001291623"/>
    </source>
</evidence>
<keyword evidence="1" id="KW-0862">Zinc</keyword>
<accession>A0AAE1SSL1</accession>
<proteinExistence type="predicted"/>
<keyword evidence="5" id="KW-1185">Reference proteome</keyword>
<keyword evidence="1" id="KW-0479">Metal-binding</keyword>
<dbReference type="AlphaFoldDB" id="A0AAE1SSL1"/>
<feature type="transmembrane region" description="Helical" evidence="2">
    <location>
        <begin position="20"/>
        <end position="38"/>
    </location>
</feature>
<dbReference type="InterPro" id="IPR001841">
    <property type="entry name" value="Znf_RING"/>
</dbReference>
<dbReference type="Pfam" id="PF13639">
    <property type="entry name" value="zf-RING_2"/>
    <property type="match status" value="1"/>
</dbReference>
<dbReference type="Proteomes" id="UP001291623">
    <property type="component" value="Unassembled WGS sequence"/>
</dbReference>
<organism evidence="4 5">
    <name type="scientific">Anisodus tanguticus</name>
    <dbReference type="NCBI Taxonomy" id="243964"/>
    <lineage>
        <taxon>Eukaryota</taxon>
        <taxon>Viridiplantae</taxon>
        <taxon>Streptophyta</taxon>
        <taxon>Embryophyta</taxon>
        <taxon>Tracheophyta</taxon>
        <taxon>Spermatophyta</taxon>
        <taxon>Magnoliopsida</taxon>
        <taxon>eudicotyledons</taxon>
        <taxon>Gunneridae</taxon>
        <taxon>Pentapetalae</taxon>
        <taxon>asterids</taxon>
        <taxon>lamiids</taxon>
        <taxon>Solanales</taxon>
        <taxon>Solanaceae</taxon>
        <taxon>Solanoideae</taxon>
        <taxon>Hyoscyameae</taxon>
        <taxon>Anisodus</taxon>
    </lineage>
</organism>
<gene>
    <name evidence="4" type="ORF">RND71_006786</name>
</gene>
<evidence type="ECO:0000256" key="1">
    <source>
        <dbReference type="PROSITE-ProRule" id="PRU00175"/>
    </source>
</evidence>
<evidence type="ECO:0000259" key="3">
    <source>
        <dbReference type="PROSITE" id="PS50089"/>
    </source>
</evidence>
<dbReference type="EMBL" id="JAVYJV010000003">
    <property type="protein sequence ID" value="KAK4376109.1"/>
    <property type="molecule type" value="Genomic_DNA"/>
</dbReference>
<protein>
    <recommendedName>
        <fullName evidence="3">RING-type domain-containing protein</fullName>
    </recommendedName>
</protein>
<dbReference type="PROSITE" id="PS50089">
    <property type="entry name" value="ZF_RING_2"/>
    <property type="match status" value="1"/>
</dbReference>
<reference evidence="4" key="1">
    <citation type="submission" date="2023-12" db="EMBL/GenBank/DDBJ databases">
        <title>Genome assembly of Anisodus tanguticus.</title>
        <authorList>
            <person name="Wang Y.-J."/>
        </authorList>
    </citation>
    <scope>NUCLEOTIDE SEQUENCE</scope>
    <source>
        <strain evidence="4">KB-2021</strain>
        <tissue evidence="4">Leaf</tissue>
    </source>
</reference>
<keyword evidence="2" id="KW-1133">Transmembrane helix</keyword>
<dbReference type="PANTHER" id="PTHR46719">
    <property type="entry name" value="TRANSCRIPTION FACTOR C2H2 FAMILY-RELATED"/>
    <property type="match status" value="1"/>
</dbReference>
<name>A0AAE1SSL1_9SOLA</name>
<feature type="domain" description="RING-type" evidence="3">
    <location>
        <begin position="110"/>
        <end position="152"/>
    </location>
</feature>
<dbReference type="InterPro" id="IPR013083">
    <property type="entry name" value="Znf_RING/FYVE/PHD"/>
</dbReference>